<comment type="caution">
    <text evidence="9">The sequence shown here is derived from an EMBL/GenBank/DDBJ whole genome shotgun (WGS) entry which is preliminary data.</text>
</comment>
<dbReference type="Pfam" id="PF02668">
    <property type="entry name" value="TauD"/>
    <property type="match status" value="1"/>
</dbReference>
<dbReference type="PATRIC" id="fig|857265.3.peg.16"/>
<gene>
    <name evidence="9" type="ORF">WG78_00075</name>
</gene>
<dbReference type="InterPro" id="IPR051323">
    <property type="entry name" value="AtsK-like"/>
</dbReference>
<evidence type="ECO:0000313" key="10">
    <source>
        <dbReference type="Proteomes" id="UP000037939"/>
    </source>
</evidence>
<dbReference type="PANTHER" id="PTHR30468:SF5">
    <property type="entry name" value="ALPHA-KETOGLUTARATE-DEPENDENT SULFATE ESTER DIOXYGENASE"/>
    <property type="match status" value="1"/>
</dbReference>
<dbReference type="Gene3D" id="3.60.130.10">
    <property type="entry name" value="Clavaminate synthase-like"/>
    <property type="match status" value="1"/>
</dbReference>
<evidence type="ECO:0000256" key="6">
    <source>
        <dbReference type="ARBA" id="ARBA00023004"/>
    </source>
</evidence>
<keyword evidence="4 9" id="KW-0223">Dioxygenase</keyword>
<evidence type="ECO:0000256" key="5">
    <source>
        <dbReference type="ARBA" id="ARBA00023002"/>
    </source>
</evidence>
<evidence type="ECO:0000256" key="7">
    <source>
        <dbReference type="SAM" id="MobiDB-lite"/>
    </source>
</evidence>
<dbReference type="STRING" id="857265.WG78_00075"/>
<evidence type="ECO:0000256" key="2">
    <source>
        <dbReference type="ARBA" id="ARBA00005896"/>
    </source>
</evidence>
<name>A0A0N0GQS6_9NEIS</name>
<keyword evidence="3" id="KW-0479">Metal-binding</keyword>
<keyword evidence="5 9" id="KW-0560">Oxidoreductase</keyword>
<dbReference type="GO" id="GO:0046872">
    <property type="term" value="F:metal ion binding"/>
    <property type="evidence" value="ECO:0007669"/>
    <property type="project" value="UniProtKB-KW"/>
</dbReference>
<dbReference type="Proteomes" id="UP000037939">
    <property type="component" value="Unassembled WGS sequence"/>
</dbReference>
<evidence type="ECO:0000256" key="4">
    <source>
        <dbReference type="ARBA" id="ARBA00022964"/>
    </source>
</evidence>
<dbReference type="EMBL" id="LAQT01000001">
    <property type="protein sequence ID" value="KPC55008.1"/>
    <property type="molecule type" value="Genomic_DNA"/>
</dbReference>
<protein>
    <submittedName>
        <fullName evidence="9">Putative dioxygenase</fullName>
        <ecNumber evidence="9">1.-.-.-</ecNumber>
    </submittedName>
</protein>
<organism evidence="9 10">
    <name type="scientific">Amantichitinum ursilacus</name>
    <dbReference type="NCBI Taxonomy" id="857265"/>
    <lineage>
        <taxon>Bacteria</taxon>
        <taxon>Pseudomonadati</taxon>
        <taxon>Pseudomonadota</taxon>
        <taxon>Betaproteobacteria</taxon>
        <taxon>Neisseriales</taxon>
        <taxon>Chitinibacteraceae</taxon>
        <taxon>Amantichitinum</taxon>
    </lineage>
</organism>
<feature type="region of interest" description="Disordered" evidence="7">
    <location>
        <begin position="288"/>
        <end position="315"/>
    </location>
</feature>
<feature type="domain" description="TauD/TfdA-like" evidence="8">
    <location>
        <begin position="8"/>
        <end position="272"/>
    </location>
</feature>
<accession>A0A0N0GQS6</accession>
<evidence type="ECO:0000259" key="8">
    <source>
        <dbReference type="Pfam" id="PF02668"/>
    </source>
</evidence>
<dbReference type="AlphaFoldDB" id="A0A0N0GQS6"/>
<dbReference type="SUPFAM" id="SSF51197">
    <property type="entry name" value="Clavaminate synthase-like"/>
    <property type="match status" value="1"/>
</dbReference>
<evidence type="ECO:0000256" key="1">
    <source>
        <dbReference type="ARBA" id="ARBA00001954"/>
    </source>
</evidence>
<comment type="similarity">
    <text evidence="2">Belongs to the TfdA dioxygenase family.</text>
</comment>
<proteinExistence type="inferred from homology"/>
<dbReference type="RefSeq" id="WP_053935748.1">
    <property type="nucleotide sequence ID" value="NZ_LAQT01000001.1"/>
</dbReference>
<evidence type="ECO:0000256" key="3">
    <source>
        <dbReference type="ARBA" id="ARBA00022723"/>
    </source>
</evidence>
<comment type="cofactor">
    <cofactor evidence="1">
        <name>Fe(2+)</name>
        <dbReference type="ChEBI" id="CHEBI:29033"/>
    </cofactor>
</comment>
<feature type="compositionally biased region" description="Low complexity" evidence="7">
    <location>
        <begin position="301"/>
        <end position="315"/>
    </location>
</feature>
<dbReference type="OrthoDB" id="581608at2"/>
<reference evidence="9 10" key="1">
    <citation type="submission" date="2015-07" db="EMBL/GenBank/DDBJ databases">
        <title>Draft genome sequence of the Amantichitinum ursilacus IGB-41, a new chitin-degrading bacterium.</title>
        <authorList>
            <person name="Kirstahler P."/>
            <person name="Guenther M."/>
            <person name="Grumaz C."/>
            <person name="Rupp S."/>
            <person name="Zibek S."/>
            <person name="Sohn K."/>
        </authorList>
    </citation>
    <scope>NUCLEOTIDE SEQUENCE [LARGE SCALE GENOMIC DNA]</scope>
    <source>
        <strain evidence="9 10">IGB-41</strain>
    </source>
</reference>
<dbReference type="GO" id="GO:0005737">
    <property type="term" value="C:cytoplasm"/>
    <property type="evidence" value="ECO:0007669"/>
    <property type="project" value="TreeGrafter"/>
</dbReference>
<dbReference type="FunFam" id="3.60.130.10:FF:000002">
    <property type="entry name" value="Alpha-ketoglutarate-dependent taurine dioxygenase"/>
    <property type="match status" value="1"/>
</dbReference>
<dbReference type="InterPro" id="IPR003819">
    <property type="entry name" value="TauD/TfdA-like"/>
</dbReference>
<dbReference type="GO" id="GO:0016706">
    <property type="term" value="F:2-oxoglutarate-dependent dioxygenase activity"/>
    <property type="evidence" value="ECO:0007669"/>
    <property type="project" value="TreeGrafter"/>
</dbReference>
<sequence length="315" mass="34383">MSTITVHKVAGRIGAEIRGVQLGRHLPAESLDVIHQALLAHKVVFFRGQTLDDAEQQAFAQLLGKPVSHPTVPTVQGTDYVMALDSAHGGRANAWHTDITFTAAYPKASILRAVKVPESGGDTTWANTHTAYEDLPPQLRALADSLWAVHSNEFDYTAANINPKDVDAAALKRYKDVFASTVYETEHPVVHVHPETGERHLLLGQFVKRFKDLKLTEFAPLYAILQSYVTRLENTVRWHWQAGDVAIWDNRATQHYAINDYADAHRVMHRVTVAGTVPVSLDGGVSQTTVKGAPAAPQPDAPKATAPAQAETATA</sequence>
<dbReference type="EC" id="1.-.-.-" evidence="9"/>
<dbReference type="InterPro" id="IPR042098">
    <property type="entry name" value="TauD-like_sf"/>
</dbReference>
<dbReference type="PANTHER" id="PTHR30468">
    <property type="entry name" value="ALPHA-KETOGLUTARATE-DEPENDENT SULFONATE DIOXYGENASE"/>
    <property type="match status" value="1"/>
</dbReference>
<evidence type="ECO:0000313" key="9">
    <source>
        <dbReference type="EMBL" id="KPC55008.1"/>
    </source>
</evidence>
<keyword evidence="6" id="KW-0408">Iron</keyword>
<keyword evidence="10" id="KW-1185">Reference proteome</keyword>